<comment type="similarity">
    <text evidence="1">Belongs to the IWS1 family.</text>
</comment>
<accession>A0A1D3CYY0</accession>
<comment type="caution">
    <text evidence="5">The sequence shown here is derived from an EMBL/GenBank/DDBJ whole genome shotgun (WGS) entry which is preliminary data.</text>
</comment>
<evidence type="ECO:0000313" key="6">
    <source>
        <dbReference type="Proteomes" id="UP000095192"/>
    </source>
</evidence>
<name>A0A1D3CYY0_9EIME</name>
<evidence type="ECO:0000259" key="4">
    <source>
        <dbReference type="PROSITE" id="PS51319"/>
    </source>
</evidence>
<sequence length="398" mass="44569">MAIPEAGGLFGVEEGVNDDKIHEEEALDSRDERFRLSQEQNVQRKGGGSNSGGGDGGDAEDETLGGFIERDEEAAIHEDPDDIVPVEGGIESDREVDWTDPAPSADPTSFEGALDRLRQRRKRRPKPLDSDLQLFCNQMLQKMSEASQQDERSLEAGEPATAKLQMLDSVCTELVKVLAGWLAPFRDDTLPNFSLRRRLLEVLGHLPITAQDLASNDLGKVLVLLWQHDDETESNRQLIRGLIQKWMRPVLGLGSSHRQLLFERERAFEANDSDLQQKLVKAAQAARQLSEKAEGIRLRVFAPDRPAFPLTPSLCLVLSSLCSLAERATEQTAEKRRRTARVPVNRGHNFIIQPRSQVEFNEEEGKQQQVSQVGTHFCVSLLLLLAQLHRYKQLFGPD</sequence>
<feature type="compositionally biased region" description="Basic and acidic residues" evidence="3">
    <location>
        <begin position="17"/>
        <end position="36"/>
    </location>
</feature>
<feature type="compositionally biased region" description="Gly residues" evidence="3">
    <location>
        <begin position="45"/>
        <end position="56"/>
    </location>
</feature>
<dbReference type="EMBL" id="JROU02001466">
    <property type="protein sequence ID" value="OEH76410.1"/>
    <property type="molecule type" value="Genomic_DNA"/>
</dbReference>
<evidence type="ECO:0000256" key="2">
    <source>
        <dbReference type="PROSITE-ProRule" id="PRU00649"/>
    </source>
</evidence>
<dbReference type="Pfam" id="PF08711">
    <property type="entry name" value="Med26"/>
    <property type="match status" value="1"/>
</dbReference>
<dbReference type="Gene3D" id="1.20.930.10">
    <property type="entry name" value="Conserved domain common to transcription factors TFIIS, elongin A, CRSP70"/>
    <property type="match status" value="1"/>
</dbReference>
<organism evidence="5 6">
    <name type="scientific">Cyclospora cayetanensis</name>
    <dbReference type="NCBI Taxonomy" id="88456"/>
    <lineage>
        <taxon>Eukaryota</taxon>
        <taxon>Sar</taxon>
        <taxon>Alveolata</taxon>
        <taxon>Apicomplexa</taxon>
        <taxon>Conoidasida</taxon>
        <taxon>Coccidia</taxon>
        <taxon>Eucoccidiorida</taxon>
        <taxon>Eimeriorina</taxon>
        <taxon>Eimeriidae</taxon>
        <taxon>Cyclospora</taxon>
    </lineage>
</organism>
<evidence type="ECO:0000313" key="5">
    <source>
        <dbReference type="EMBL" id="OEH76410.1"/>
    </source>
</evidence>
<protein>
    <submittedName>
        <fullName evidence="5">Transcription factor related protein</fullName>
    </submittedName>
</protein>
<dbReference type="GO" id="GO:0016973">
    <property type="term" value="P:poly(A)+ mRNA export from nucleus"/>
    <property type="evidence" value="ECO:0007669"/>
    <property type="project" value="TreeGrafter"/>
</dbReference>
<feature type="domain" description="TFIIS N-terminal" evidence="4">
    <location>
        <begin position="176"/>
        <end position="253"/>
    </location>
</feature>
<dbReference type="GO" id="GO:0005634">
    <property type="term" value="C:nucleus"/>
    <property type="evidence" value="ECO:0007669"/>
    <property type="project" value="UniProtKB-SubCell"/>
</dbReference>
<dbReference type="InterPro" id="IPR035441">
    <property type="entry name" value="TFIIS/LEDGF_dom_sf"/>
</dbReference>
<evidence type="ECO:0000256" key="3">
    <source>
        <dbReference type="SAM" id="MobiDB-lite"/>
    </source>
</evidence>
<dbReference type="InterPro" id="IPR017923">
    <property type="entry name" value="TFIIS_N"/>
</dbReference>
<keyword evidence="2" id="KW-0539">Nucleus</keyword>
<evidence type="ECO:0000256" key="1">
    <source>
        <dbReference type="ARBA" id="ARBA00037992"/>
    </source>
</evidence>
<keyword evidence="6" id="KW-1185">Reference proteome</keyword>
<gene>
    <name evidence="5" type="ORF">cyc_02419</name>
</gene>
<dbReference type="PANTHER" id="PTHR46010:SF1">
    <property type="entry name" value="PROTEIN IWS1 HOMOLOG"/>
    <property type="match status" value="1"/>
</dbReference>
<comment type="subcellular location">
    <subcellularLocation>
        <location evidence="2">Nucleus</location>
    </subcellularLocation>
</comment>
<dbReference type="AlphaFoldDB" id="A0A1D3CYY0"/>
<dbReference type="VEuPathDB" id="ToxoDB:LOC34619277"/>
<dbReference type="PROSITE" id="PS51319">
    <property type="entry name" value="TFIIS_N"/>
    <property type="match status" value="1"/>
</dbReference>
<proteinExistence type="inferred from homology"/>
<dbReference type="InterPro" id="IPR051037">
    <property type="entry name" value="RNAPII_TF_IWS1"/>
</dbReference>
<feature type="region of interest" description="Disordered" evidence="3">
    <location>
        <begin position="1"/>
        <end position="114"/>
    </location>
</feature>
<dbReference type="Proteomes" id="UP000095192">
    <property type="component" value="Unassembled WGS sequence"/>
</dbReference>
<reference evidence="5 6" key="1">
    <citation type="journal article" date="2016" name="BMC Genomics">
        <title>Comparative genomics reveals Cyclospora cayetanensis possesses coccidia-like metabolism and invasion components but unique surface antigens.</title>
        <authorList>
            <person name="Liu S."/>
            <person name="Wang L."/>
            <person name="Zheng H."/>
            <person name="Xu Z."/>
            <person name="Roellig D.M."/>
            <person name="Li N."/>
            <person name="Frace M.A."/>
            <person name="Tang K."/>
            <person name="Arrowood M.J."/>
            <person name="Moss D.M."/>
            <person name="Zhang L."/>
            <person name="Feng Y."/>
            <person name="Xiao L."/>
        </authorList>
    </citation>
    <scope>NUCLEOTIDE SEQUENCE [LARGE SCALE GENOMIC DNA]</scope>
    <source>
        <strain evidence="5 6">CHN_HEN01</strain>
    </source>
</reference>
<dbReference type="VEuPathDB" id="ToxoDB:cyc_02419"/>
<dbReference type="PANTHER" id="PTHR46010">
    <property type="entry name" value="PROTEIN IWS1 HOMOLOG"/>
    <property type="match status" value="1"/>
</dbReference>
<dbReference type="InParanoid" id="A0A1D3CYY0"/>